<dbReference type="Gene3D" id="2.40.50.100">
    <property type="match status" value="1"/>
</dbReference>
<name>A0A2A9E821_9MICO</name>
<comment type="caution">
    <text evidence="10">The sequence shown here is derived from an EMBL/GenBank/DDBJ whole genome shotgun (WGS) entry which is preliminary data.</text>
</comment>
<keyword evidence="11" id="KW-1185">Reference proteome</keyword>
<dbReference type="OrthoDB" id="9805770at2"/>
<dbReference type="SUPFAM" id="SSF52777">
    <property type="entry name" value="CoA-dependent acyltransferases"/>
    <property type="match status" value="1"/>
</dbReference>
<proteinExistence type="inferred from homology"/>
<dbReference type="GO" id="GO:0005737">
    <property type="term" value="C:cytoplasm"/>
    <property type="evidence" value="ECO:0007669"/>
    <property type="project" value="TreeGrafter"/>
</dbReference>
<evidence type="ECO:0000313" key="11">
    <source>
        <dbReference type="Proteomes" id="UP000225548"/>
    </source>
</evidence>
<evidence type="ECO:0000313" key="10">
    <source>
        <dbReference type="EMBL" id="PFG34983.1"/>
    </source>
</evidence>
<dbReference type="PANTHER" id="PTHR43178:SF5">
    <property type="entry name" value="LIPOAMIDE ACYLTRANSFERASE COMPONENT OF BRANCHED-CHAIN ALPHA-KETO ACID DEHYDROGENASE COMPLEX, MITOCHONDRIAL"/>
    <property type="match status" value="1"/>
</dbReference>
<feature type="region of interest" description="Disordered" evidence="7">
    <location>
        <begin position="85"/>
        <end position="106"/>
    </location>
</feature>
<dbReference type="InterPro" id="IPR000089">
    <property type="entry name" value="Biotin_lipoyl"/>
</dbReference>
<dbReference type="Proteomes" id="UP000225548">
    <property type="component" value="Unassembled WGS sequence"/>
</dbReference>
<comment type="similarity">
    <text evidence="2 6">Belongs to the 2-oxoacid dehydrogenase family.</text>
</comment>
<dbReference type="InterPro" id="IPR050743">
    <property type="entry name" value="2-oxoacid_DH_E2_comp"/>
</dbReference>
<accession>A0A2A9E821</accession>
<comment type="cofactor">
    <cofactor evidence="1 6">
        <name>(R)-lipoate</name>
        <dbReference type="ChEBI" id="CHEBI:83088"/>
    </cofactor>
</comment>
<feature type="domain" description="Lipoyl-binding" evidence="8">
    <location>
        <begin position="4"/>
        <end position="79"/>
    </location>
</feature>
<dbReference type="RefSeq" id="WP_098455931.1">
    <property type="nucleotide sequence ID" value="NZ_PDJG01000001.1"/>
</dbReference>
<evidence type="ECO:0000259" key="8">
    <source>
        <dbReference type="PROSITE" id="PS50968"/>
    </source>
</evidence>
<dbReference type="SUPFAM" id="SSF51230">
    <property type="entry name" value="Single hybrid motif"/>
    <property type="match status" value="1"/>
</dbReference>
<dbReference type="InterPro" id="IPR011053">
    <property type="entry name" value="Single_hybrid_motif"/>
</dbReference>
<keyword evidence="5 6" id="KW-0012">Acyltransferase</keyword>
<evidence type="ECO:0000259" key="9">
    <source>
        <dbReference type="PROSITE" id="PS51826"/>
    </source>
</evidence>
<evidence type="ECO:0000256" key="4">
    <source>
        <dbReference type="ARBA" id="ARBA00022823"/>
    </source>
</evidence>
<dbReference type="Pfam" id="PF02817">
    <property type="entry name" value="E3_binding"/>
    <property type="match status" value="1"/>
</dbReference>
<dbReference type="PROSITE" id="PS51826">
    <property type="entry name" value="PSBD"/>
    <property type="match status" value="1"/>
</dbReference>
<evidence type="ECO:0000256" key="1">
    <source>
        <dbReference type="ARBA" id="ARBA00001938"/>
    </source>
</evidence>
<dbReference type="Pfam" id="PF00198">
    <property type="entry name" value="2-oxoacid_dh"/>
    <property type="match status" value="1"/>
</dbReference>
<evidence type="ECO:0000256" key="3">
    <source>
        <dbReference type="ARBA" id="ARBA00022679"/>
    </source>
</evidence>
<feature type="domain" description="Peripheral subunit-binding (PSBD)" evidence="9">
    <location>
        <begin position="222"/>
        <end position="259"/>
    </location>
</feature>
<dbReference type="FunFam" id="3.30.559.10:FF:000007">
    <property type="entry name" value="Dihydrolipoamide acetyltransferase component of pyruvate dehydrogenase complex"/>
    <property type="match status" value="1"/>
</dbReference>
<dbReference type="EMBL" id="PDJG01000001">
    <property type="protein sequence ID" value="PFG34983.1"/>
    <property type="molecule type" value="Genomic_DNA"/>
</dbReference>
<dbReference type="InterPro" id="IPR036625">
    <property type="entry name" value="E3-bd_dom_sf"/>
</dbReference>
<dbReference type="GO" id="GO:0016407">
    <property type="term" value="F:acetyltransferase activity"/>
    <property type="evidence" value="ECO:0007669"/>
    <property type="project" value="TreeGrafter"/>
</dbReference>
<gene>
    <name evidence="10" type="ORF">ATL42_2915</name>
</gene>
<keyword evidence="3 6" id="KW-0808">Transferase</keyword>
<evidence type="ECO:0000256" key="5">
    <source>
        <dbReference type="ARBA" id="ARBA00023315"/>
    </source>
</evidence>
<dbReference type="InterPro" id="IPR023213">
    <property type="entry name" value="CAT-like_dom_sf"/>
</dbReference>
<evidence type="ECO:0000256" key="6">
    <source>
        <dbReference type="RuleBase" id="RU003423"/>
    </source>
</evidence>
<reference evidence="10 11" key="1">
    <citation type="submission" date="2017-10" db="EMBL/GenBank/DDBJ databases">
        <title>Sequencing the genomes of 1000 actinobacteria strains.</title>
        <authorList>
            <person name="Klenk H.-P."/>
        </authorList>
    </citation>
    <scope>NUCLEOTIDE SEQUENCE [LARGE SCALE GENOMIC DNA]</scope>
    <source>
        <strain evidence="10 11">DSM 18966</strain>
    </source>
</reference>
<dbReference type="InterPro" id="IPR004167">
    <property type="entry name" value="PSBD"/>
</dbReference>
<dbReference type="Gene3D" id="3.30.559.10">
    <property type="entry name" value="Chloramphenicol acetyltransferase-like domain"/>
    <property type="match status" value="1"/>
</dbReference>
<dbReference type="GO" id="GO:0031405">
    <property type="term" value="F:lipoic acid binding"/>
    <property type="evidence" value="ECO:0007669"/>
    <property type="project" value="TreeGrafter"/>
</dbReference>
<keyword evidence="10" id="KW-0670">Pyruvate</keyword>
<dbReference type="PROSITE" id="PS50968">
    <property type="entry name" value="BIOTINYL_LIPOYL"/>
    <property type="match status" value="1"/>
</dbReference>
<dbReference type="AlphaFoldDB" id="A0A2A9E821"/>
<dbReference type="CDD" id="cd06849">
    <property type="entry name" value="lipoyl_domain"/>
    <property type="match status" value="1"/>
</dbReference>
<feature type="region of interest" description="Disordered" evidence="7">
    <location>
        <begin position="138"/>
        <end position="185"/>
    </location>
</feature>
<protein>
    <recommendedName>
        <fullName evidence="6">Dihydrolipoamide acetyltransferase component of pyruvate dehydrogenase complex</fullName>
        <ecNumber evidence="6">2.3.1.-</ecNumber>
    </recommendedName>
</protein>
<keyword evidence="4 6" id="KW-0450">Lipoyl</keyword>
<sequence length="519" mass="53771">MPTFERFNLPDAGEGLTEAEIVTWHVGVGDTVTVNQAIVEIETAKSLVELPSPYAGVVTEILQPIGTMVEVGVAIIVIDTDPTGAATAPSAPDGAEAGSTSESTAENVVANAGTTGSTDSAESGAVLVGYGIAAGSTTRRARRAQEPAAPATPAPAPATPARSVAPGRSPVQVAAETEPTPVKTPAPALAPVATVGAPSAAKIPVVQSVTQVAPRPGTLAVRAKPPVRKLARDMGVDLSSVHATGPGGIVTREDVLAYSAQAQPRTLATYIDDDTPWLASGQVSSDGRQTRVPVKSVRKRTAEAMVSSAFTAPHVTVFQTVDVTKTMRLVARLREDREFADVRVTPLLITAKALLVAVNRHPEVNASWDDTTQEIVYKHYINLGIAASTPRGLVVPNIKDAHRLGLKGLAQGIAALTATARAGKTSPSDMSDGTITITNVGVFGIDTGTPILNPGEAAILAFGAIREQPWVHKGKIKKRWVTQLALSVDHRLVDGALGARLLSDVAAVLQDPAHGLVWG</sequence>
<evidence type="ECO:0000256" key="2">
    <source>
        <dbReference type="ARBA" id="ARBA00007317"/>
    </source>
</evidence>
<dbReference type="Pfam" id="PF00364">
    <property type="entry name" value="Biotin_lipoyl"/>
    <property type="match status" value="1"/>
</dbReference>
<evidence type="ECO:0000256" key="7">
    <source>
        <dbReference type="SAM" id="MobiDB-lite"/>
    </source>
</evidence>
<dbReference type="EC" id="2.3.1.-" evidence="6"/>
<dbReference type="Gene3D" id="4.10.320.10">
    <property type="entry name" value="E3-binding domain"/>
    <property type="match status" value="1"/>
</dbReference>
<dbReference type="SUPFAM" id="SSF47005">
    <property type="entry name" value="Peripheral subunit-binding domain of 2-oxo acid dehydrogenase complex"/>
    <property type="match status" value="1"/>
</dbReference>
<dbReference type="InterPro" id="IPR001078">
    <property type="entry name" value="2-oxoacid_DH_actylTfrase"/>
</dbReference>
<dbReference type="PANTHER" id="PTHR43178">
    <property type="entry name" value="DIHYDROLIPOAMIDE ACETYLTRANSFERASE COMPONENT OF PYRUVATE DEHYDROGENASE COMPLEX"/>
    <property type="match status" value="1"/>
</dbReference>
<organism evidence="10 11">
    <name type="scientific">Sanguibacter antarcticus</name>
    <dbReference type="NCBI Taxonomy" id="372484"/>
    <lineage>
        <taxon>Bacteria</taxon>
        <taxon>Bacillati</taxon>
        <taxon>Actinomycetota</taxon>
        <taxon>Actinomycetes</taxon>
        <taxon>Micrococcales</taxon>
        <taxon>Sanguibacteraceae</taxon>
        <taxon>Sanguibacter</taxon>
    </lineage>
</organism>